<keyword evidence="3" id="KW-1185">Reference proteome</keyword>
<organism evidence="2 3">
    <name type="scientific">Dongia sedimenti</name>
    <dbReference type="NCBI Taxonomy" id="3064282"/>
    <lineage>
        <taxon>Bacteria</taxon>
        <taxon>Pseudomonadati</taxon>
        <taxon>Pseudomonadota</taxon>
        <taxon>Alphaproteobacteria</taxon>
        <taxon>Rhodospirillales</taxon>
        <taxon>Dongiaceae</taxon>
        <taxon>Dongia</taxon>
    </lineage>
</organism>
<reference evidence="3" key="1">
    <citation type="submission" date="2023-08" db="EMBL/GenBank/DDBJ databases">
        <title>Rhodospirillaceae gen. nov., a novel taxon isolated from the Yangtze River Yuezi River estuary sludge.</title>
        <authorList>
            <person name="Ruan L."/>
        </authorList>
    </citation>
    <scope>NUCLEOTIDE SEQUENCE [LARGE SCALE GENOMIC DNA]</scope>
    <source>
        <strain evidence="3">R-7</strain>
    </source>
</reference>
<sequence>MYYAAGLGAFVWNTYQNQLPRIVVPYDFWDSSLHGFGYWITRFYKFYLFVWLLPYIAFIHTAILWAVLKAIREKRLAGELVLQPFHRDGLGGFGAIPSLISTPVAIALLVAALPLAGAIEIHRTADVTPLTGILVILAAATIAYGIPLLRLHTDIVELKSATVEKLRRLQQIYYDDTIAGKVVDRDAVQRASEALDYFDKLCARVDAISNYPHLARMIRFLGIALAPTAISVVVQISQNLSPLIGRILKQP</sequence>
<feature type="transmembrane region" description="Helical" evidence="1">
    <location>
        <begin position="89"/>
        <end position="115"/>
    </location>
</feature>
<proteinExistence type="predicted"/>
<gene>
    <name evidence="2" type="ORF">Q8A70_24905</name>
</gene>
<accession>A0ABU0YUZ9</accession>
<dbReference type="Proteomes" id="UP001230156">
    <property type="component" value="Unassembled WGS sequence"/>
</dbReference>
<keyword evidence="1" id="KW-0472">Membrane</keyword>
<dbReference type="EMBL" id="JAUYVI010000008">
    <property type="protein sequence ID" value="MDQ7250950.1"/>
    <property type="molecule type" value="Genomic_DNA"/>
</dbReference>
<comment type="caution">
    <text evidence="2">The sequence shown here is derived from an EMBL/GenBank/DDBJ whole genome shotgun (WGS) entry which is preliminary data.</text>
</comment>
<protein>
    <submittedName>
        <fullName evidence="2">Uncharacterized protein</fullName>
    </submittedName>
</protein>
<feature type="transmembrane region" description="Helical" evidence="1">
    <location>
        <begin position="46"/>
        <end position="68"/>
    </location>
</feature>
<feature type="transmembrane region" description="Helical" evidence="1">
    <location>
        <begin position="127"/>
        <end position="149"/>
    </location>
</feature>
<evidence type="ECO:0000313" key="3">
    <source>
        <dbReference type="Proteomes" id="UP001230156"/>
    </source>
</evidence>
<dbReference type="RefSeq" id="WP_379960828.1">
    <property type="nucleotide sequence ID" value="NZ_JAUYVI010000008.1"/>
</dbReference>
<keyword evidence="1" id="KW-1133">Transmembrane helix</keyword>
<name>A0ABU0YUZ9_9PROT</name>
<keyword evidence="1" id="KW-0812">Transmembrane</keyword>
<evidence type="ECO:0000313" key="2">
    <source>
        <dbReference type="EMBL" id="MDQ7250950.1"/>
    </source>
</evidence>
<evidence type="ECO:0000256" key="1">
    <source>
        <dbReference type="SAM" id="Phobius"/>
    </source>
</evidence>